<feature type="DNA-binding region" description="H-T-H motif" evidence="2">
    <location>
        <begin position="30"/>
        <end position="49"/>
    </location>
</feature>
<dbReference type="SUPFAM" id="SSF46689">
    <property type="entry name" value="Homeodomain-like"/>
    <property type="match status" value="1"/>
</dbReference>
<dbReference type="SUPFAM" id="SSF48498">
    <property type="entry name" value="Tetracyclin repressor-like, C-terminal domain"/>
    <property type="match status" value="1"/>
</dbReference>
<dbReference type="GO" id="GO:0003700">
    <property type="term" value="F:DNA-binding transcription factor activity"/>
    <property type="evidence" value="ECO:0007669"/>
    <property type="project" value="TreeGrafter"/>
</dbReference>
<dbReference type="InterPro" id="IPR009057">
    <property type="entry name" value="Homeodomain-like_sf"/>
</dbReference>
<keyword evidence="5" id="KW-1185">Reference proteome</keyword>
<evidence type="ECO:0000313" key="4">
    <source>
        <dbReference type="EMBL" id="QHI72510.1"/>
    </source>
</evidence>
<evidence type="ECO:0000313" key="5">
    <source>
        <dbReference type="Proteomes" id="UP000463883"/>
    </source>
</evidence>
<dbReference type="RefSeq" id="WP_162362278.1">
    <property type="nucleotide sequence ID" value="NZ_CP047591.1"/>
</dbReference>
<dbReference type="AlphaFoldDB" id="A0A6P1MCY6"/>
<organism evidence="4 5">
    <name type="scientific">Aminipila terrae</name>
    <dbReference type="NCBI Taxonomy" id="2697030"/>
    <lineage>
        <taxon>Bacteria</taxon>
        <taxon>Bacillati</taxon>
        <taxon>Bacillota</taxon>
        <taxon>Clostridia</taxon>
        <taxon>Peptostreptococcales</taxon>
        <taxon>Anaerovoracaceae</taxon>
        <taxon>Aminipila</taxon>
    </lineage>
</organism>
<evidence type="ECO:0000259" key="3">
    <source>
        <dbReference type="PROSITE" id="PS50977"/>
    </source>
</evidence>
<dbReference type="InterPro" id="IPR050109">
    <property type="entry name" value="HTH-type_TetR-like_transc_reg"/>
</dbReference>
<dbReference type="Gene3D" id="1.10.357.10">
    <property type="entry name" value="Tetracycline Repressor, domain 2"/>
    <property type="match status" value="1"/>
</dbReference>
<evidence type="ECO:0000256" key="2">
    <source>
        <dbReference type="PROSITE-ProRule" id="PRU00335"/>
    </source>
</evidence>
<keyword evidence="1 2" id="KW-0238">DNA-binding</keyword>
<dbReference type="PANTHER" id="PTHR30055:SF226">
    <property type="entry name" value="HTH-TYPE TRANSCRIPTIONAL REGULATOR PKSA"/>
    <property type="match status" value="1"/>
</dbReference>
<dbReference type="InterPro" id="IPR036271">
    <property type="entry name" value="Tet_transcr_reg_TetR-rel_C_sf"/>
</dbReference>
<dbReference type="PROSITE" id="PS50977">
    <property type="entry name" value="HTH_TETR_2"/>
    <property type="match status" value="1"/>
</dbReference>
<dbReference type="Proteomes" id="UP000463883">
    <property type="component" value="Chromosome"/>
</dbReference>
<accession>A0A6P1MCY6</accession>
<proteinExistence type="predicted"/>
<dbReference type="Pfam" id="PF00440">
    <property type="entry name" value="TetR_N"/>
    <property type="match status" value="1"/>
</dbReference>
<name>A0A6P1MCY6_9FIRM</name>
<dbReference type="GO" id="GO:0000976">
    <property type="term" value="F:transcription cis-regulatory region binding"/>
    <property type="evidence" value="ECO:0007669"/>
    <property type="project" value="TreeGrafter"/>
</dbReference>
<dbReference type="Gene3D" id="1.10.10.60">
    <property type="entry name" value="Homeodomain-like"/>
    <property type="match status" value="1"/>
</dbReference>
<sequence length="206" mass="23749">MMFENIHPTKLSILQAAVEVFGQKGFNGATTKEIAKAAGISEATIFRHFANKTEVLYEIVNSVVPTIGVETLEKTIEECKTLDAREALQRLMQNRFETISQSKVFMRIIFTEIKYDEKLRDLYLNRVYEPICAILKDFIITRMEKGEFRKINPEIVVNMFMSYIFFSVETENLLKDVEHHSFLDQASAIDFTNLLFDGIKESGNNE</sequence>
<dbReference type="PRINTS" id="PR00455">
    <property type="entry name" value="HTHTETR"/>
</dbReference>
<dbReference type="PROSITE" id="PS01081">
    <property type="entry name" value="HTH_TETR_1"/>
    <property type="match status" value="1"/>
</dbReference>
<dbReference type="KEGG" id="amic:Ami3637_08975"/>
<dbReference type="InterPro" id="IPR023772">
    <property type="entry name" value="DNA-bd_HTH_TetR-type_CS"/>
</dbReference>
<protein>
    <submittedName>
        <fullName evidence="4">TetR family transcriptional regulator</fullName>
    </submittedName>
</protein>
<feature type="domain" description="HTH tetR-type" evidence="3">
    <location>
        <begin position="7"/>
        <end position="67"/>
    </location>
</feature>
<gene>
    <name evidence="4" type="ORF">Ami3637_08975</name>
</gene>
<dbReference type="InterPro" id="IPR001647">
    <property type="entry name" value="HTH_TetR"/>
</dbReference>
<evidence type="ECO:0000256" key="1">
    <source>
        <dbReference type="ARBA" id="ARBA00023125"/>
    </source>
</evidence>
<reference evidence="4 5" key="1">
    <citation type="submission" date="2020-01" db="EMBL/GenBank/DDBJ databases">
        <title>Genomic analysis of Aminipila sp. CBA3637.</title>
        <authorList>
            <person name="Kim Y.B."/>
            <person name="Roh S.W."/>
        </authorList>
    </citation>
    <scope>NUCLEOTIDE SEQUENCE [LARGE SCALE GENOMIC DNA]</scope>
    <source>
        <strain evidence="4 5">CBA3637</strain>
    </source>
</reference>
<dbReference type="PANTHER" id="PTHR30055">
    <property type="entry name" value="HTH-TYPE TRANSCRIPTIONAL REGULATOR RUTR"/>
    <property type="match status" value="1"/>
</dbReference>
<dbReference type="EMBL" id="CP047591">
    <property type="protein sequence ID" value="QHI72510.1"/>
    <property type="molecule type" value="Genomic_DNA"/>
</dbReference>